<dbReference type="EMBL" id="QGKY02000094">
    <property type="protein sequence ID" value="KAF2605429.1"/>
    <property type="molecule type" value="Genomic_DNA"/>
</dbReference>
<name>A0A8S9LH54_BRACR</name>
<keyword evidence="1" id="KW-0732">Signal</keyword>
<proteinExistence type="predicted"/>
<comment type="caution">
    <text evidence="2">The sequence shown here is derived from an EMBL/GenBank/DDBJ whole genome shotgun (WGS) entry which is preliminary data.</text>
</comment>
<reference evidence="2" key="1">
    <citation type="submission" date="2019-12" db="EMBL/GenBank/DDBJ databases">
        <title>Genome sequencing and annotation of Brassica cretica.</title>
        <authorList>
            <person name="Studholme D.J."/>
            <person name="Sarris P.F."/>
        </authorList>
    </citation>
    <scope>NUCLEOTIDE SEQUENCE</scope>
    <source>
        <strain evidence="2">PFS-102/07</strain>
        <tissue evidence="2">Leaf</tissue>
    </source>
</reference>
<gene>
    <name evidence="2" type="ORF">F2Q70_00027449</name>
</gene>
<protein>
    <submittedName>
        <fullName evidence="2">Uncharacterized protein</fullName>
    </submittedName>
</protein>
<organism evidence="2">
    <name type="scientific">Brassica cretica</name>
    <name type="common">Mustard</name>
    <dbReference type="NCBI Taxonomy" id="69181"/>
    <lineage>
        <taxon>Eukaryota</taxon>
        <taxon>Viridiplantae</taxon>
        <taxon>Streptophyta</taxon>
        <taxon>Embryophyta</taxon>
        <taxon>Tracheophyta</taxon>
        <taxon>Spermatophyta</taxon>
        <taxon>Magnoliopsida</taxon>
        <taxon>eudicotyledons</taxon>
        <taxon>Gunneridae</taxon>
        <taxon>Pentapetalae</taxon>
        <taxon>rosids</taxon>
        <taxon>malvids</taxon>
        <taxon>Brassicales</taxon>
        <taxon>Brassicaceae</taxon>
        <taxon>Brassiceae</taxon>
        <taxon>Brassica</taxon>
    </lineage>
</organism>
<sequence length="52" mass="5773">MHGLMALFTTFVAEALKEVVHAIESGVRPSPFSPGYLRVFPRHRGSLGRDHP</sequence>
<feature type="chain" id="PRO_5035762882" evidence="1">
    <location>
        <begin position="23"/>
        <end position="52"/>
    </location>
</feature>
<dbReference type="AlphaFoldDB" id="A0A8S9LH54"/>
<accession>A0A8S9LH54</accession>
<evidence type="ECO:0000313" key="2">
    <source>
        <dbReference type="EMBL" id="KAF2605429.1"/>
    </source>
</evidence>
<evidence type="ECO:0000256" key="1">
    <source>
        <dbReference type="SAM" id="SignalP"/>
    </source>
</evidence>
<feature type="signal peptide" evidence="1">
    <location>
        <begin position="1"/>
        <end position="22"/>
    </location>
</feature>